<reference evidence="1 2" key="1">
    <citation type="submission" date="2020-08" db="EMBL/GenBank/DDBJ databases">
        <title>Genomic Encyclopedia of Type Strains, Phase IV (KMG-IV): sequencing the most valuable type-strain genomes for metagenomic binning, comparative biology and taxonomic classification.</title>
        <authorList>
            <person name="Goeker M."/>
        </authorList>
    </citation>
    <scope>NUCLEOTIDE SEQUENCE [LARGE SCALE GENOMIC DNA]</scope>
    <source>
        <strain evidence="1 2">DSM 22336</strain>
    </source>
</reference>
<name>A0A841LSY2_9HYPH</name>
<keyword evidence="2" id="KW-1185">Reference proteome</keyword>
<protein>
    <recommendedName>
        <fullName evidence="3">Lipoprotein</fullName>
    </recommendedName>
</protein>
<evidence type="ECO:0000313" key="2">
    <source>
        <dbReference type="Proteomes" id="UP000555393"/>
    </source>
</evidence>
<dbReference type="AlphaFoldDB" id="A0A841LSY2"/>
<dbReference type="PROSITE" id="PS51257">
    <property type="entry name" value="PROKAR_LIPOPROTEIN"/>
    <property type="match status" value="1"/>
</dbReference>
<dbReference type="RefSeq" id="WP_184222355.1">
    <property type="nucleotide sequence ID" value="NZ_JACIIU010000006.1"/>
</dbReference>
<dbReference type="EMBL" id="JACIIU010000006">
    <property type="protein sequence ID" value="MBB6261213.1"/>
    <property type="molecule type" value="Genomic_DNA"/>
</dbReference>
<evidence type="ECO:0008006" key="3">
    <source>
        <dbReference type="Google" id="ProtNLM"/>
    </source>
</evidence>
<proteinExistence type="predicted"/>
<comment type="caution">
    <text evidence="1">The sequence shown here is derived from an EMBL/GenBank/DDBJ whole genome shotgun (WGS) entry which is preliminary data.</text>
</comment>
<evidence type="ECO:0000313" key="1">
    <source>
        <dbReference type="EMBL" id="MBB6261213.1"/>
    </source>
</evidence>
<dbReference type="Proteomes" id="UP000555393">
    <property type="component" value="Unassembled WGS sequence"/>
</dbReference>
<gene>
    <name evidence="1" type="ORF">FHS77_001763</name>
</gene>
<sequence length="131" mass="14379">MSKFTCLSIVLIALYGCAGVDYTQKNYAGLPAVDFKTDDGRSYRIVENREQKKILIGPSIDPSASRGFVKGLALGSGLDPVSPVVVRDAAEAYLNAGNRRCESRDVTLIVDPYYEVRYACGFSVTRRKSVF</sequence>
<organism evidence="1 2">
    <name type="scientific">Paenochrobactrum gallinarii</name>
    <dbReference type="NCBI Taxonomy" id="643673"/>
    <lineage>
        <taxon>Bacteria</taxon>
        <taxon>Pseudomonadati</taxon>
        <taxon>Pseudomonadota</taxon>
        <taxon>Alphaproteobacteria</taxon>
        <taxon>Hyphomicrobiales</taxon>
        <taxon>Brucellaceae</taxon>
        <taxon>Paenochrobactrum</taxon>
    </lineage>
</organism>
<accession>A0A841LSY2</accession>